<dbReference type="RefSeq" id="WP_091488107.1">
    <property type="nucleotide sequence ID" value="NZ_BJUX01000004.1"/>
</dbReference>
<gene>
    <name evidence="5" type="ORF">APU01nite_06390</name>
    <name evidence="6" type="ORF">SAMN04488100_11433</name>
</gene>
<dbReference type="InterPro" id="IPR027383">
    <property type="entry name" value="Znf_put"/>
</dbReference>
<feature type="transmembrane region" description="Helical" evidence="3">
    <location>
        <begin position="240"/>
        <end position="263"/>
    </location>
</feature>
<dbReference type="Pfam" id="PF13490">
    <property type="entry name" value="zf-HC2"/>
    <property type="match status" value="1"/>
</dbReference>
<proteinExistence type="inferred from homology"/>
<evidence type="ECO:0000313" key="7">
    <source>
        <dbReference type="Proteomes" id="UP000198548"/>
    </source>
</evidence>
<evidence type="ECO:0000256" key="3">
    <source>
        <dbReference type="SAM" id="Phobius"/>
    </source>
</evidence>
<keyword evidence="6" id="KW-0479">Metal-binding</keyword>
<comment type="similarity">
    <text evidence="1">Belongs to the zinc-associated anti-sigma factor (ZAS) superfamily. Anti-sigma-W factor family.</text>
</comment>
<protein>
    <recommendedName>
        <fullName evidence="2">Anti-sigma-W factor RsiW</fullName>
    </recommendedName>
</protein>
<evidence type="ECO:0000313" key="6">
    <source>
        <dbReference type="EMBL" id="SEL88614.1"/>
    </source>
</evidence>
<name>A0A1H7TVT0_9LACT</name>
<feature type="transmembrane region" description="Helical" evidence="3">
    <location>
        <begin position="269"/>
        <end position="290"/>
    </location>
</feature>
<keyword evidence="3" id="KW-0472">Membrane</keyword>
<keyword evidence="6" id="KW-0862">Zinc</keyword>
<dbReference type="GO" id="GO:0008270">
    <property type="term" value="F:zinc ion binding"/>
    <property type="evidence" value="ECO:0007669"/>
    <property type="project" value="UniProtKB-KW"/>
</dbReference>
<dbReference type="Proteomes" id="UP000321425">
    <property type="component" value="Unassembled WGS sequence"/>
</dbReference>
<feature type="transmembrane region" description="Helical" evidence="3">
    <location>
        <begin position="72"/>
        <end position="93"/>
    </location>
</feature>
<dbReference type="Gene3D" id="1.10.10.1320">
    <property type="entry name" value="Anti-sigma factor, zinc-finger domain"/>
    <property type="match status" value="1"/>
</dbReference>
<dbReference type="InterPro" id="IPR041916">
    <property type="entry name" value="Anti_sigma_zinc_sf"/>
</dbReference>
<dbReference type="OrthoDB" id="6194834at2"/>
<reference evidence="5 8" key="2">
    <citation type="submission" date="2019-07" db="EMBL/GenBank/DDBJ databases">
        <title>Whole genome shotgun sequence of Alkalibacterium putridalgicola NBRC 103243.</title>
        <authorList>
            <person name="Hosoyama A."/>
            <person name="Uohara A."/>
            <person name="Ohji S."/>
            <person name="Ichikawa N."/>
        </authorList>
    </citation>
    <scope>NUCLEOTIDE SEQUENCE [LARGE SCALE GENOMIC DNA]</scope>
    <source>
        <strain evidence="5 8">NBRC 103243</strain>
    </source>
</reference>
<keyword evidence="3" id="KW-0812">Transmembrane</keyword>
<accession>A0A1H7TVT0</accession>
<dbReference type="Proteomes" id="UP000198548">
    <property type="component" value="Unassembled WGS sequence"/>
</dbReference>
<organism evidence="6 7">
    <name type="scientific">Alkalibacterium putridalgicola</name>
    <dbReference type="NCBI Taxonomy" id="426703"/>
    <lineage>
        <taxon>Bacteria</taxon>
        <taxon>Bacillati</taxon>
        <taxon>Bacillota</taxon>
        <taxon>Bacilli</taxon>
        <taxon>Lactobacillales</taxon>
        <taxon>Carnobacteriaceae</taxon>
        <taxon>Alkalibacterium</taxon>
    </lineage>
</organism>
<evidence type="ECO:0000313" key="5">
    <source>
        <dbReference type="EMBL" id="GEK88600.1"/>
    </source>
</evidence>
<evidence type="ECO:0000256" key="2">
    <source>
        <dbReference type="ARBA" id="ARBA00024438"/>
    </source>
</evidence>
<keyword evidence="6" id="KW-0863">Zinc-finger</keyword>
<keyword evidence="3" id="KW-1133">Transmembrane helix</keyword>
<sequence length="303" mass="34215">MNVSCDVIRDLVPLYAEDMLSEDSVQLVETHLEYCKDCQKLLEELNQPYPAPEDHNAMPLLKIKSALRKKKTLSIALTFVFTLLFSAILFAFLTAPKYLPYSEDTIQVSDQADGSVVIIFDEQVSGYDINEYASEGGSGTTYHLTTWTTIWDEYVQSDEIGTIVLNEGAETVSSVYYYQTDGTEDRLIYGINEIPNGGIVTLPRLNLSYFLMTAVLFGLISLIIALLFRRHKQIVKWSFTAFLLSISYAVAHLTVMGLSSASYSSTRDLLAIILITIPLFALILLGKDLYNMRRERKRIEKLK</sequence>
<feature type="domain" description="Putative zinc-finger" evidence="4">
    <location>
        <begin position="5"/>
        <end position="39"/>
    </location>
</feature>
<keyword evidence="8" id="KW-1185">Reference proteome</keyword>
<reference evidence="6 7" key="1">
    <citation type="submission" date="2016-10" db="EMBL/GenBank/DDBJ databases">
        <authorList>
            <person name="de Groot N.N."/>
        </authorList>
    </citation>
    <scope>NUCLEOTIDE SEQUENCE [LARGE SCALE GENOMIC DNA]</scope>
    <source>
        <strain evidence="6 7">DSM 19182</strain>
    </source>
</reference>
<evidence type="ECO:0000259" key="4">
    <source>
        <dbReference type="Pfam" id="PF13490"/>
    </source>
</evidence>
<dbReference type="EMBL" id="FOBL01000014">
    <property type="protein sequence ID" value="SEL88614.1"/>
    <property type="molecule type" value="Genomic_DNA"/>
</dbReference>
<dbReference type="STRING" id="426703.SAMN04488100_11433"/>
<dbReference type="EMBL" id="BJUX01000004">
    <property type="protein sequence ID" value="GEK88600.1"/>
    <property type="molecule type" value="Genomic_DNA"/>
</dbReference>
<evidence type="ECO:0000256" key="1">
    <source>
        <dbReference type="ARBA" id="ARBA00024353"/>
    </source>
</evidence>
<evidence type="ECO:0000313" key="8">
    <source>
        <dbReference type="Proteomes" id="UP000321425"/>
    </source>
</evidence>
<dbReference type="AlphaFoldDB" id="A0A1H7TVT0"/>
<feature type="transmembrane region" description="Helical" evidence="3">
    <location>
        <begin position="207"/>
        <end position="228"/>
    </location>
</feature>